<feature type="region of interest" description="Disordered" evidence="4">
    <location>
        <begin position="306"/>
        <end position="327"/>
    </location>
</feature>
<dbReference type="GO" id="GO:0008270">
    <property type="term" value="F:zinc ion binding"/>
    <property type="evidence" value="ECO:0007669"/>
    <property type="project" value="InterPro"/>
</dbReference>
<dbReference type="NCBIfam" id="TIGR00756">
    <property type="entry name" value="PPR"/>
    <property type="match status" value="1"/>
</dbReference>
<evidence type="ECO:0000256" key="1">
    <source>
        <dbReference type="ARBA" id="ARBA00022737"/>
    </source>
</evidence>
<dbReference type="InterPro" id="IPR004265">
    <property type="entry name" value="Dirigent"/>
</dbReference>
<comment type="function">
    <text evidence="3">Dirigent proteins impart stereoselectivity on the phenoxy radical-coupling reaction, yielding optically active lignans from two molecules of coniferyl alcohol in the biosynthesis of lignans, flavonolignans, and alkaloids and thus plays a central role in plant secondary metabolism.</text>
</comment>
<dbReference type="Pfam" id="PF20431">
    <property type="entry name" value="E_motif"/>
    <property type="match status" value="1"/>
</dbReference>
<keyword evidence="3" id="KW-0964">Secreted</keyword>
<dbReference type="InterPro" id="IPR046848">
    <property type="entry name" value="E_motif"/>
</dbReference>
<dbReference type="GO" id="GO:0003723">
    <property type="term" value="F:RNA binding"/>
    <property type="evidence" value="ECO:0007669"/>
    <property type="project" value="InterPro"/>
</dbReference>
<dbReference type="PROSITE" id="PS51375">
    <property type="entry name" value="PPR"/>
    <property type="match status" value="1"/>
</dbReference>
<proteinExistence type="inferred from homology"/>
<dbReference type="AlphaFoldDB" id="A0A834YR51"/>
<evidence type="ECO:0000259" key="5">
    <source>
        <dbReference type="Pfam" id="PF14432"/>
    </source>
</evidence>
<dbReference type="InterPro" id="IPR011990">
    <property type="entry name" value="TPR-like_helical_dom_sf"/>
</dbReference>
<dbReference type="Proteomes" id="UP000655225">
    <property type="component" value="Unassembled WGS sequence"/>
</dbReference>
<dbReference type="Pfam" id="PF14432">
    <property type="entry name" value="DYW_deaminase"/>
    <property type="match status" value="1"/>
</dbReference>
<feature type="repeat" description="PPR" evidence="2">
    <location>
        <begin position="29"/>
        <end position="64"/>
    </location>
</feature>
<feature type="domain" description="DYW" evidence="5">
    <location>
        <begin position="209"/>
        <end position="288"/>
    </location>
</feature>
<comment type="caution">
    <text evidence="6">The sequence shown here is derived from an EMBL/GenBank/DDBJ whole genome shotgun (WGS) entry which is preliminary data.</text>
</comment>
<dbReference type="InterPro" id="IPR002885">
    <property type="entry name" value="PPR_rpt"/>
</dbReference>
<evidence type="ECO:0000313" key="6">
    <source>
        <dbReference type="EMBL" id="KAF8390141.1"/>
    </source>
</evidence>
<dbReference type="FunFam" id="1.25.40.10:FF:001060">
    <property type="entry name" value="Os05g0572900 protein"/>
    <property type="match status" value="1"/>
</dbReference>
<dbReference type="GO" id="GO:0009451">
    <property type="term" value="P:RNA modification"/>
    <property type="evidence" value="ECO:0007669"/>
    <property type="project" value="InterPro"/>
</dbReference>
<evidence type="ECO:0000313" key="7">
    <source>
        <dbReference type="Proteomes" id="UP000655225"/>
    </source>
</evidence>
<organism evidence="6 7">
    <name type="scientific">Tetracentron sinense</name>
    <name type="common">Spur-leaf</name>
    <dbReference type="NCBI Taxonomy" id="13715"/>
    <lineage>
        <taxon>Eukaryota</taxon>
        <taxon>Viridiplantae</taxon>
        <taxon>Streptophyta</taxon>
        <taxon>Embryophyta</taxon>
        <taxon>Tracheophyta</taxon>
        <taxon>Spermatophyta</taxon>
        <taxon>Magnoliopsida</taxon>
        <taxon>Trochodendrales</taxon>
        <taxon>Trochodendraceae</taxon>
        <taxon>Tetracentron</taxon>
    </lineage>
</organism>
<evidence type="ECO:0000256" key="2">
    <source>
        <dbReference type="PROSITE-ProRule" id="PRU00708"/>
    </source>
</evidence>
<name>A0A834YR51_TETSI</name>
<dbReference type="PANTHER" id="PTHR47926:SF385">
    <property type="entry name" value="DYW DOMAIN-CONTAINING PROTEIN"/>
    <property type="match status" value="1"/>
</dbReference>
<accession>A0A834YR51</accession>
<dbReference type="InterPro" id="IPR046849">
    <property type="entry name" value="E2_motif"/>
</dbReference>
<protein>
    <recommendedName>
        <fullName evidence="3">Dirigent protein</fullName>
    </recommendedName>
</protein>
<dbReference type="Pfam" id="PF01535">
    <property type="entry name" value="PPR"/>
    <property type="match status" value="2"/>
</dbReference>
<dbReference type="Gene3D" id="1.25.40.10">
    <property type="entry name" value="Tetratricopeptide repeat domain"/>
    <property type="match status" value="1"/>
</dbReference>
<dbReference type="Pfam" id="PF03018">
    <property type="entry name" value="Dirigent"/>
    <property type="match status" value="1"/>
</dbReference>
<dbReference type="Pfam" id="PF20430">
    <property type="entry name" value="Eplus_motif"/>
    <property type="match status" value="1"/>
</dbReference>
<comment type="subunit">
    <text evidence="3">Homodimer.</text>
</comment>
<keyword evidence="1" id="KW-0677">Repeat</keyword>
<dbReference type="PANTHER" id="PTHR47926">
    <property type="entry name" value="PENTATRICOPEPTIDE REPEAT-CONTAINING PROTEIN"/>
    <property type="match status" value="1"/>
</dbReference>
<dbReference type="EMBL" id="JABCRI010000018">
    <property type="protein sequence ID" value="KAF8390141.1"/>
    <property type="molecule type" value="Genomic_DNA"/>
</dbReference>
<gene>
    <name evidence="6" type="ORF">HHK36_024663</name>
</gene>
<keyword evidence="7" id="KW-1185">Reference proteome</keyword>
<dbReference type="OrthoDB" id="724816at2759"/>
<evidence type="ECO:0000256" key="4">
    <source>
        <dbReference type="SAM" id="MobiDB-lite"/>
    </source>
</evidence>
<sequence>MISGYSHHGLGREALVIFYDMLASEEIPDYVTFVGVLSACGHLGLVDEGLYYLNKLMKDMGIIPGVEHYTCIIGLLSRAGLLDEAESFMSSSPVKLDIVAWRTLLSGCHIHRNFGLGKRIAEVILQLDPVDVGTYILLSNMYAKARRWDGVMKIRKLMRGRDVKKEPGVSWIEVRNNTHVFVSEDKKHPESRQIYEKVGELLAQIKPLGYVPDIATVLHDVEDEQKEEYLSYHSEKLAIAYGLMNTLPGLPIRVMKNLRICDDCHTAVKLISKVTSRRIIVRDANRSASKCSKFSCDTFIEPHPNASSKSSFAHTGGIARQSRGKPQDPLEYWPQILIFQKESKKYGNGSLLEFYSVYLVELSGYFQSTISLLFLLQRISNREKKIEKHRLYDMYNGSTLSILGRNPTLQPVREMPVVGGLPVIRLARGIACSRYTYGFNATINDALVKYNVTSMH</sequence>
<reference evidence="6 7" key="1">
    <citation type="submission" date="2020-04" db="EMBL/GenBank/DDBJ databases">
        <title>Plant Genome Project.</title>
        <authorList>
            <person name="Zhang R.-G."/>
        </authorList>
    </citation>
    <scope>NUCLEOTIDE SEQUENCE [LARGE SCALE GENOMIC DNA]</scope>
    <source>
        <strain evidence="6">YNK0</strain>
        <tissue evidence="6">Leaf</tissue>
    </source>
</reference>
<comment type="subcellular location">
    <subcellularLocation>
        <location evidence="3">Secreted</location>
        <location evidence="3">Extracellular space</location>
        <location evidence="3">Apoplast</location>
    </subcellularLocation>
</comment>
<evidence type="ECO:0000256" key="3">
    <source>
        <dbReference type="RuleBase" id="RU363099"/>
    </source>
</evidence>
<dbReference type="OMA" id="CHIHRNF"/>
<dbReference type="GO" id="GO:0048046">
    <property type="term" value="C:apoplast"/>
    <property type="evidence" value="ECO:0007669"/>
    <property type="project" value="UniProtKB-SubCell"/>
</dbReference>
<dbReference type="InterPro" id="IPR046960">
    <property type="entry name" value="PPR_At4g14850-like_plant"/>
</dbReference>
<comment type="similarity">
    <text evidence="3">Belongs to the plant dirigent protein family.</text>
</comment>
<keyword evidence="3" id="KW-0052">Apoplast</keyword>
<dbReference type="InterPro" id="IPR032867">
    <property type="entry name" value="DYW_dom"/>
</dbReference>